<dbReference type="Proteomes" id="UP000175679">
    <property type="component" value="Unassembled WGS sequence"/>
</dbReference>
<gene>
    <name evidence="1" type="ORF">BIY23_04720</name>
</gene>
<sequence length="68" mass="7960">MSGYICYEYFHYLVCCQKDKSKYSDQLDIIKAAFLAGAICTKKLPNRRDNILPIELSEEKRALLSRKR</sequence>
<proteinExistence type="predicted"/>
<organism evidence="1 2">
    <name type="scientific">Wolbachia pipientis</name>
    <dbReference type="NCBI Taxonomy" id="955"/>
    <lineage>
        <taxon>Bacteria</taxon>
        <taxon>Pseudomonadati</taxon>
        <taxon>Pseudomonadota</taxon>
        <taxon>Alphaproteobacteria</taxon>
        <taxon>Rickettsiales</taxon>
        <taxon>Anaplasmataceae</taxon>
        <taxon>Wolbachieae</taxon>
        <taxon>Wolbachia</taxon>
    </lineage>
</organism>
<dbReference type="RefSeq" id="WP_070064907.1">
    <property type="nucleotide sequence ID" value="NZ_MJMG01000003.1"/>
</dbReference>
<dbReference type="AlphaFoldDB" id="A0A1E7QKW7"/>
<accession>A0A1E7QKW7</accession>
<comment type="caution">
    <text evidence="1">The sequence shown here is derived from an EMBL/GenBank/DDBJ whole genome shotgun (WGS) entry which is preliminary data.</text>
</comment>
<reference evidence="1 2" key="1">
    <citation type="submission" date="2016-09" db="EMBL/GenBank/DDBJ databases">
        <title>Genomic evidence for plant-parasitic nematodes as the earliest Wolbachia hosts.</title>
        <authorList>
            <person name="Brown A.M."/>
            <person name="Wasala S.K."/>
            <person name="Howe D.K."/>
            <person name="Peetz A.B."/>
            <person name="Zasada I.A."/>
            <person name="Denver D.R."/>
        </authorList>
    </citation>
    <scope>NUCLEOTIDE SEQUENCE [LARGE SCALE GENOMIC DNA]</scope>
    <source>
        <strain evidence="2">wPpe</strain>
    </source>
</reference>
<evidence type="ECO:0000313" key="1">
    <source>
        <dbReference type="EMBL" id="OEY86854.1"/>
    </source>
</evidence>
<name>A0A1E7QKW7_WOLPI</name>
<protein>
    <submittedName>
        <fullName evidence="1">Uncharacterized protein</fullName>
    </submittedName>
</protein>
<evidence type="ECO:0000313" key="2">
    <source>
        <dbReference type="Proteomes" id="UP000175679"/>
    </source>
</evidence>
<dbReference type="EMBL" id="MJMG01000003">
    <property type="protein sequence ID" value="OEY86854.1"/>
    <property type="molecule type" value="Genomic_DNA"/>
</dbReference>
<keyword evidence="2" id="KW-1185">Reference proteome</keyword>